<reference evidence="2" key="1">
    <citation type="submission" date="2002-12" db="EMBL/GenBank/DDBJ databases">
        <title>Complete genome sequence of Vibrio vulnificus CMCP6.</title>
        <authorList>
            <person name="Rhee J.H."/>
            <person name="Kim S.Y."/>
            <person name="Chung S.S."/>
            <person name="Kim J.J."/>
            <person name="Moon Y.H."/>
            <person name="Jeong H."/>
            <person name="Choy H.E."/>
        </authorList>
    </citation>
    <scope>NUCLEOTIDE SEQUENCE [LARGE SCALE GENOMIC DNA]</scope>
    <source>
        <strain evidence="2">CMCP6</strain>
    </source>
</reference>
<dbReference type="EMBL" id="AE016796">
    <property type="protein sequence ID" value="AAO07964.1"/>
    <property type="molecule type" value="Genomic_DNA"/>
</dbReference>
<evidence type="ECO:0000313" key="2">
    <source>
        <dbReference type="Proteomes" id="UP000002275"/>
    </source>
</evidence>
<proteinExistence type="predicted"/>
<dbReference type="AlphaFoldDB" id="A0A3Q0KZI3"/>
<dbReference type="Proteomes" id="UP000002275">
    <property type="component" value="Chromosome II"/>
</dbReference>
<reference evidence="1 2" key="3">
    <citation type="journal article" date="2011" name="Mol. Syst. Biol.">
        <title>Integrative genome-scale metabolic analysis of Vibrio vulnificus for drug targeting and discovery.</title>
        <authorList>
            <person name="Kim H.U."/>
            <person name="Kim S.Y."/>
            <person name="Jeong H."/>
            <person name="Kim T.Y."/>
            <person name="Kim J.J."/>
            <person name="Choy H.E."/>
            <person name="Yi K.Y."/>
            <person name="Rhee J.H."/>
            <person name="Lee S.Y."/>
        </authorList>
    </citation>
    <scope>NUCLEOTIDE SEQUENCE [LARGE SCALE GENOMIC DNA]</scope>
    <source>
        <strain evidence="1 2">CMCP6</strain>
    </source>
</reference>
<dbReference type="KEGG" id="vvu:VV2_1056"/>
<gene>
    <name evidence="1" type="ordered locus">VV2_1056</name>
</gene>
<sequence length="381" mass="45087">MFTELSDRGILFNGLPGFFRVSTKDIKSGSDAFVKLMRMLKKDPNITHDQQMFRDYRNGDLEKLMRELMAECRLKGFDVDSYLSEVEGYELRHLGAWFGMKVAVASFRKAHHEYGRFELDEFFSFLLAHCEIEYLCLKGSDEKNNHEVTQKFVRDWLLIDSLQLPEPPNEQVTEYVIKLVMYWAALFDLMMELSHQPSPTLSNYLPKLAEKQGKTLVVPSMEVFLKRLKNHWAKHKYQKDRITWIQLYRDILAAQRTDESYCRYQQEALLDEKELKLWMVDPDTNAIKARFKRLKEGDLLSADEFKSNIAILYVPFSEADSLVDEISLVRFINIFTYVQRELCHSGREAEEIVRYFSEYPDYRNLVKDRFERFRQSGELTC</sequence>
<organism evidence="1 2">
    <name type="scientific">Vibrio vulnificus (strain CMCP6)</name>
    <dbReference type="NCBI Taxonomy" id="216895"/>
    <lineage>
        <taxon>Bacteria</taxon>
        <taxon>Pseudomonadati</taxon>
        <taxon>Pseudomonadota</taxon>
        <taxon>Gammaproteobacteria</taxon>
        <taxon>Vibrionales</taxon>
        <taxon>Vibrionaceae</taxon>
        <taxon>Vibrio</taxon>
    </lineage>
</organism>
<evidence type="ECO:0000313" key="1">
    <source>
        <dbReference type="EMBL" id="AAO07964.1"/>
    </source>
</evidence>
<reference evidence="1 2" key="2">
    <citation type="journal article" date="2003" name="Infect. Immun.">
        <title>Characterization and pathogenic significance of Vibrio vulnificus antigens preferentially expressed in septicemic patients.</title>
        <authorList>
            <person name="Kim Y.R."/>
            <person name="Lee S.E."/>
            <person name="Kim C.M."/>
            <person name="Kim S.Y."/>
            <person name="Shin E.K."/>
            <person name="Shin D.H."/>
            <person name="Chung S.S."/>
            <person name="Choy H.E."/>
            <person name="Progulske-Fox A."/>
            <person name="Hillman J.D."/>
            <person name="Handfield M."/>
            <person name="Rhee J.H."/>
        </authorList>
    </citation>
    <scope>NUCLEOTIDE SEQUENCE [LARGE SCALE GENOMIC DNA]</scope>
    <source>
        <strain evidence="1 2">CMCP6</strain>
    </source>
</reference>
<accession>A0A3Q0KZI3</accession>
<name>A0A3Q0KZI3_VIBVU</name>
<protein>
    <submittedName>
        <fullName evidence="1">Uncharacterized protein</fullName>
    </submittedName>
</protein>
<dbReference type="RefSeq" id="WP_011081959.1">
    <property type="nucleotide sequence ID" value="NC_004460.2"/>
</dbReference>